<keyword evidence="5" id="KW-0813">Transport</keyword>
<dbReference type="InterPro" id="IPR050222">
    <property type="entry name" value="MATE_MdtK"/>
</dbReference>
<evidence type="ECO:0000256" key="2">
    <source>
        <dbReference type="ARBA" id="ARBA00004651"/>
    </source>
</evidence>
<feature type="transmembrane region" description="Helical" evidence="13">
    <location>
        <begin position="58"/>
        <end position="78"/>
    </location>
</feature>
<evidence type="ECO:0000256" key="10">
    <source>
        <dbReference type="ARBA" id="ARBA00023065"/>
    </source>
</evidence>
<dbReference type="PANTHER" id="PTHR43298:SF2">
    <property type="entry name" value="FMN_FAD EXPORTER YEEO-RELATED"/>
    <property type="match status" value="1"/>
</dbReference>
<proteinExistence type="inferred from homology"/>
<comment type="function">
    <text evidence="1">Multidrug efflux pump.</text>
</comment>
<evidence type="ECO:0000256" key="4">
    <source>
        <dbReference type="ARBA" id="ARBA00020268"/>
    </source>
</evidence>
<dbReference type="Proteomes" id="UP000647491">
    <property type="component" value="Unassembled WGS sequence"/>
</dbReference>
<dbReference type="InterPro" id="IPR002528">
    <property type="entry name" value="MATE_fam"/>
</dbReference>
<keyword evidence="10" id="KW-0406">Ion transport</keyword>
<feature type="transmembrane region" description="Helical" evidence="13">
    <location>
        <begin position="353"/>
        <end position="370"/>
    </location>
</feature>
<evidence type="ECO:0000256" key="6">
    <source>
        <dbReference type="ARBA" id="ARBA00022449"/>
    </source>
</evidence>
<keyword evidence="6" id="KW-0050">Antiport</keyword>
<evidence type="ECO:0000256" key="1">
    <source>
        <dbReference type="ARBA" id="ARBA00003408"/>
    </source>
</evidence>
<sequence length="458" mass="50250">MSEQAALDKKAIRKEILALIIPIILESIFVYLAGIVSASLVGHLSGLAVATQGLANRITGLLNVVWGAVRIGSMVYYVNLIGEGKYGELKQGFKNICTVTLGIAIGFVLILFLFPSQILSFFTEDVELIASAKSYLHITLLALPLWVMTKMNSAMFNAMGDTKTPMYLQVLINVVNIALGYLLIFILKWDFYGAAIATAVSQIAGGGVGIILLNRKEYFRQAGKTGWGISDKESIKETLLKSIPVGLEDGMWQIYAIIMTKFLLTYGTNAYAGFQLATAAEEITELPVIGFTVAATTLAGRAKSQKSGPLFREYFKQQLWMNGTISALCTLAMICLPYGFMSIVTNDPALKEVGAVYLMIMGAILIPQNLQRTLTGTIYGGIGNTKATMIITVIGTWCIRIPMAALATYVFKWPLWTLWMFVGADQVARFLMMAFYVKRNKVLYCIENGTGEKKEDNN</sequence>
<evidence type="ECO:0000313" key="15">
    <source>
        <dbReference type="Proteomes" id="UP000647491"/>
    </source>
</evidence>
<feature type="transmembrane region" description="Helical" evidence="13">
    <location>
        <begin position="16"/>
        <end position="38"/>
    </location>
</feature>
<evidence type="ECO:0000256" key="3">
    <source>
        <dbReference type="ARBA" id="ARBA00010199"/>
    </source>
</evidence>
<keyword evidence="9 13" id="KW-1133">Transmembrane helix</keyword>
<dbReference type="InterPro" id="IPR048279">
    <property type="entry name" value="MdtK-like"/>
</dbReference>
<evidence type="ECO:0000256" key="11">
    <source>
        <dbReference type="ARBA" id="ARBA00023136"/>
    </source>
</evidence>
<dbReference type="PANTHER" id="PTHR43298">
    <property type="entry name" value="MULTIDRUG RESISTANCE PROTEIN NORM-RELATED"/>
    <property type="match status" value="1"/>
</dbReference>
<feature type="transmembrane region" description="Helical" evidence="13">
    <location>
        <begin position="192"/>
        <end position="213"/>
    </location>
</feature>
<evidence type="ECO:0000256" key="7">
    <source>
        <dbReference type="ARBA" id="ARBA00022475"/>
    </source>
</evidence>
<feature type="transmembrane region" description="Helical" evidence="13">
    <location>
        <begin position="167"/>
        <end position="186"/>
    </location>
</feature>
<feature type="transmembrane region" description="Helical" evidence="13">
    <location>
        <begin position="99"/>
        <end position="122"/>
    </location>
</feature>
<dbReference type="RefSeq" id="WP_022273870.1">
    <property type="nucleotide sequence ID" value="NZ_JACRTJ010000014.1"/>
</dbReference>
<comment type="subcellular location">
    <subcellularLocation>
        <location evidence="2">Cell membrane</location>
        <topology evidence="2">Multi-pass membrane protein</topology>
    </subcellularLocation>
</comment>
<evidence type="ECO:0000313" key="14">
    <source>
        <dbReference type="EMBL" id="MBC8598877.1"/>
    </source>
</evidence>
<keyword evidence="15" id="KW-1185">Reference proteome</keyword>
<evidence type="ECO:0000256" key="12">
    <source>
        <dbReference type="ARBA" id="ARBA00031636"/>
    </source>
</evidence>
<keyword evidence="11 13" id="KW-0472">Membrane</keyword>
<dbReference type="Pfam" id="PF01554">
    <property type="entry name" value="MatE"/>
    <property type="match status" value="2"/>
</dbReference>
<evidence type="ECO:0000256" key="8">
    <source>
        <dbReference type="ARBA" id="ARBA00022692"/>
    </source>
</evidence>
<dbReference type="PIRSF" id="PIRSF006603">
    <property type="entry name" value="DinF"/>
    <property type="match status" value="1"/>
</dbReference>
<feature type="transmembrane region" description="Helical" evidence="13">
    <location>
        <begin position="128"/>
        <end position="147"/>
    </location>
</feature>
<gene>
    <name evidence="14" type="ORF">H8708_06485</name>
</gene>
<keyword evidence="8 13" id="KW-0812">Transmembrane</keyword>
<dbReference type="EMBL" id="JACRTJ010000014">
    <property type="protein sequence ID" value="MBC8598877.1"/>
    <property type="molecule type" value="Genomic_DNA"/>
</dbReference>
<evidence type="ECO:0000256" key="9">
    <source>
        <dbReference type="ARBA" id="ARBA00022989"/>
    </source>
</evidence>
<reference evidence="14 15" key="1">
    <citation type="submission" date="2020-08" db="EMBL/GenBank/DDBJ databases">
        <title>Genome public.</title>
        <authorList>
            <person name="Liu C."/>
            <person name="Sun Q."/>
        </authorList>
    </citation>
    <scope>NUCLEOTIDE SEQUENCE [LARGE SCALE GENOMIC DNA]</scope>
    <source>
        <strain evidence="14 15">BX10</strain>
    </source>
</reference>
<dbReference type="NCBIfam" id="TIGR00797">
    <property type="entry name" value="matE"/>
    <property type="match status" value="1"/>
</dbReference>
<evidence type="ECO:0000256" key="5">
    <source>
        <dbReference type="ARBA" id="ARBA00022448"/>
    </source>
</evidence>
<evidence type="ECO:0000256" key="13">
    <source>
        <dbReference type="SAM" id="Phobius"/>
    </source>
</evidence>
<feature type="transmembrane region" description="Helical" evidence="13">
    <location>
        <begin position="390"/>
        <end position="411"/>
    </location>
</feature>
<organism evidence="14 15">
    <name type="scientific">Enterocloster hominis</name>
    <name type="common">ex Liu et al. 2021</name>
    <dbReference type="NCBI Taxonomy" id="2763663"/>
    <lineage>
        <taxon>Bacteria</taxon>
        <taxon>Bacillati</taxon>
        <taxon>Bacillota</taxon>
        <taxon>Clostridia</taxon>
        <taxon>Lachnospirales</taxon>
        <taxon>Lachnospiraceae</taxon>
        <taxon>Enterocloster</taxon>
    </lineage>
</organism>
<feature type="transmembrane region" description="Helical" evidence="13">
    <location>
        <begin position="417"/>
        <end position="437"/>
    </location>
</feature>
<keyword evidence="7" id="KW-1003">Cell membrane</keyword>
<protein>
    <recommendedName>
        <fullName evidence="4">Probable multidrug resistance protein NorM</fullName>
    </recommendedName>
    <alternativeName>
        <fullName evidence="12">Multidrug-efflux transporter</fullName>
    </alternativeName>
</protein>
<feature type="transmembrane region" description="Helical" evidence="13">
    <location>
        <begin position="319"/>
        <end position="341"/>
    </location>
</feature>
<name>A0ABR7NRX5_9FIRM</name>
<comment type="caution">
    <text evidence="14">The sequence shown here is derived from an EMBL/GenBank/DDBJ whole genome shotgun (WGS) entry which is preliminary data.</text>
</comment>
<accession>A0ABR7NRX5</accession>
<comment type="similarity">
    <text evidence="3">Belongs to the multi antimicrobial extrusion (MATE) (TC 2.A.66.1) family.</text>
</comment>